<dbReference type="AlphaFoldDB" id="A0AA41WZP5"/>
<dbReference type="InterPro" id="IPR003395">
    <property type="entry name" value="RecF/RecN/SMC_N"/>
</dbReference>
<dbReference type="EMBL" id="JANATA010000001">
    <property type="protein sequence ID" value="MCP3427681.1"/>
    <property type="molecule type" value="Genomic_DNA"/>
</dbReference>
<evidence type="ECO:0000256" key="3">
    <source>
        <dbReference type="ARBA" id="ARBA00021315"/>
    </source>
</evidence>
<evidence type="ECO:0000256" key="4">
    <source>
        <dbReference type="ARBA" id="ARBA00022741"/>
    </source>
</evidence>
<dbReference type="GO" id="GO:0006310">
    <property type="term" value="P:DNA recombination"/>
    <property type="evidence" value="ECO:0007669"/>
    <property type="project" value="InterPro"/>
</dbReference>
<dbReference type="GO" id="GO:0043590">
    <property type="term" value="C:bacterial nucleoid"/>
    <property type="evidence" value="ECO:0007669"/>
    <property type="project" value="TreeGrafter"/>
</dbReference>
<dbReference type="InterPro" id="IPR027417">
    <property type="entry name" value="P-loop_NTPase"/>
</dbReference>
<organism evidence="11 12">
    <name type="scientific">Opacimonas viscosa</name>
    <dbReference type="NCBI Taxonomy" id="2961944"/>
    <lineage>
        <taxon>Bacteria</taxon>
        <taxon>Pseudomonadati</taxon>
        <taxon>Pseudomonadota</taxon>
        <taxon>Gammaproteobacteria</taxon>
        <taxon>Alteromonadales</taxon>
        <taxon>Alteromonadaceae</taxon>
        <taxon>Opacimonas</taxon>
    </lineage>
</organism>
<dbReference type="GO" id="GO:0006281">
    <property type="term" value="P:DNA repair"/>
    <property type="evidence" value="ECO:0007669"/>
    <property type="project" value="UniProtKB-KW"/>
</dbReference>
<dbReference type="FunFam" id="3.40.50.300:FF:000319">
    <property type="entry name" value="DNA repair protein RecN"/>
    <property type="match status" value="1"/>
</dbReference>
<evidence type="ECO:0000256" key="9">
    <source>
        <dbReference type="PIRNR" id="PIRNR003128"/>
    </source>
</evidence>
<feature type="domain" description="RecF/RecN/SMC N-terminal" evidence="10">
    <location>
        <begin position="1"/>
        <end position="537"/>
    </location>
</feature>
<comment type="function">
    <text evidence="1 9">May be involved in recombinational repair of damaged DNA.</text>
</comment>
<dbReference type="NCBIfam" id="TIGR00634">
    <property type="entry name" value="recN"/>
    <property type="match status" value="1"/>
</dbReference>
<evidence type="ECO:0000259" key="10">
    <source>
        <dbReference type="Pfam" id="PF02463"/>
    </source>
</evidence>
<keyword evidence="7 9" id="KW-0234">DNA repair</keyword>
<dbReference type="Proteomes" id="UP001165413">
    <property type="component" value="Unassembled WGS sequence"/>
</dbReference>
<keyword evidence="5 9" id="KW-0227">DNA damage</keyword>
<dbReference type="Gene3D" id="3.40.50.300">
    <property type="entry name" value="P-loop containing nucleotide triphosphate hydrolases"/>
    <property type="match status" value="2"/>
</dbReference>
<dbReference type="PANTHER" id="PTHR11059">
    <property type="entry name" value="DNA REPAIR PROTEIN RECN"/>
    <property type="match status" value="1"/>
</dbReference>
<sequence>MLQSLSINNFAIVKSVSVDFKSGLSVVTGETGAGKSIAIDGLSLCLGARADAASVRKGCSKAEVNAVFTLPNITLPKSTTDAKTSKKNTSATRLHANNPVKAWLLEHELILEEQPDEIHIRRVISSEGRSKAFINGRTVTLAQLKQVGGWLVSIHGQHAHHRLLKAEEQRHLLDTFAQHDELIDAVKTHYADYHKTQQKLTELTKAQQQRKDRAQLLTYQVQELNDFALAEHEFTELESEHKRLSHAQTLLESAQLSFHRLYDDEQSNALSIVQKSLYDLQELVEHDASLAPIVTCLNEATVNIEEASNELRLYCDDLDIDPLRITQVEARYTQAMELARKHGVSPEQLYHTHQALSQELASLQSDEASLVHLREEVDMLAVNYKDAANALSHSRQKHGQVLAEQIQKAIANMNMPHAKLAFAVTFNEAAPFSSEGLDEISIQVTTNPGQPMGNIEDVVSGGELSRIGLAIQVITSDINQVPTLIFDEVDTGISGPTASIVGSLLRQLGKHCQVLCVTHLPQVAAQGHQQLFVSKLTDGDTTETTMRELTPDSRVHELARLLAGDELTESAIANAQDLLKKVS</sequence>
<name>A0AA41WZP5_9ALTE</name>
<comment type="similarity">
    <text evidence="2 9">Belongs to the RecN family.</text>
</comment>
<evidence type="ECO:0000256" key="7">
    <source>
        <dbReference type="ARBA" id="ARBA00023204"/>
    </source>
</evidence>
<dbReference type="InterPro" id="IPR004604">
    <property type="entry name" value="DNA_recomb/repair_RecN"/>
</dbReference>
<keyword evidence="12" id="KW-1185">Reference proteome</keyword>
<evidence type="ECO:0000256" key="1">
    <source>
        <dbReference type="ARBA" id="ARBA00003618"/>
    </source>
</evidence>
<evidence type="ECO:0000256" key="5">
    <source>
        <dbReference type="ARBA" id="ARBA00022763"/>
    </source>
</evidence>
<evidence type="ECO:0000313" key="12">
    <source>
        <dbReference type="Proteomes" id="UP001165413"/>
    </source>
</evidence>
<protein>
    <recommendedName>
        <fullName evidence="3 9">DNA repair protein RecN</fullName>
    </recommendedName>
    <alternativeName>
        <fullName evidence="8 9">Recombination protein N</fullName>
    </alternativeName>
</protein>
<keyword evidence="6" id="KW-0067">ATP-binding</keyword>
<gene>
    <name evidence="11" type="primary">recN</name>
    <name evidence="11" type="ORF">NLF92_01840</name>
</gene>
<dbReference type="GO" id="GO:0005524">
    <property type="term" value="F:ATP binding"/>
    <property type="evidence" value="ECO:0007669"/>
    <property type="project" value="UniProtKB-KW"/>
</dbReference>
<dbReference type="NCBIfam" id="NF008121">
    <property type="entry name" value="PRK10869.1"/>
    <property type="match status" value="1"/>
</dbReference>
<dbReference type="GO" id="GO:0009432">
    <property type="term" value="P:SOS response"/>
    <property type="evidence" value="ECO:0007669"/>
    <property type="project" value="UniProtKB-ARBA"/>
</dbReference>
<evidence type="ECO:0000256" key="6">
    <source>
        <dbReference type="ARBA" id="ARBA00022840"/>
    </source>
</evidence>
<accession>A0AA41WZP5</accession>
<comment type="caution">
    <text evidence="11">The sequence shown here is derived from an EMBL/GenBank/DDBJ whole genome shotgun (WGS) entry which is preliminary data.</text>
</comment>
<keyword evidence="4" id="KW-0547">Nucleotide-binding</keyword>
<reference evidence="11" key="1">
    <citation type="submission" date="2022-07" db="EMBL/GenBank/DDBJ databases">
        <title>Characterization of the Novel Bacterium Alteromonas immobilis LMIT006 and Alteromonas gregis LMIT007.</title>
        <authorList>
            <person name="Lin X."/>
        </authorList>
    </citation>
    <scope>NUCLEOTIDE SEQUENCE</scope>
    <source>
        <strain evidence="11">LMIT007</strain>
    </source>
</reference>
<dbReference type="SUPFAM" id="SSF52540">
    <property type="entry name" value="P-loop containing nucleoside triphosphate hydrolases"/>
    <property type="match status" value="2"/>
</dbReference>
<dbReference type="Pfam" id="PF02463">
    <property type="entry name" value="SMC_N"/>
    <property type="match status" value="1"/>
</dbReference>
<dbReference type="CDD" id="cd03241">
    <property type="entry name" value="ABC_RecN"/>
    <property type="match status" value="2"/>
</dbReference>
<evidence type="ECO:0000313" key="11">
    <source>
        <dbReference type="EMBL" id="MCP3427681.1"/>
    </source>
</evidence>
<dbReference type="FunFam" id="3.40.50.300:FF:000356">
    <property type="entry name" value="DNA repair protein RecN"/>
    <property type="match status" value="1"/>
</dbReference>
<evidence type="ECO:0000256" key="2">
    <source>
        <dbReference type="ARBA" id="ARBA00009441"/>
    </source>
</evidence>
<dbReference type="PIRSF" id="PIRSF003128">
    <property type="entry name" value="RecN"/>
    <property type="match status" value="1"/>
</dbReference>
<proteinExistence type="inferred from homology"/>
<dbReference type="RefSeq" id="WP_254098249.1">
    <property type="nucleotide sequence ID" value="NZ_JANATA010000001.1"/>
</dbReference>
<evidence type="ECO:0000256" key="8">
    <source>
        <dbReference type="ARBA" id="ARBA00033408"/>
    </source>
</evidence>
<dbReference type="PANTHER" id="PTHR11059:SF0">
    <property type="entry name" value="DNA REPAIR PROTEIN RECN"/>
    <property type="match status" value="1"/>
</dbReference>